<dbReference type="PANTHER" id="PTHR12110">
    <property type="entry name" value="HYDROXYPYRUVATE ISOMERASE"/>
    <property type="match status" value="1"/>
</dbReference>
<dbReference type="InterPro" id="IPR036237">
    <property type="entry name" value="Xyl_isomerase-like_sf"/>
</dbReference>
<dbReference type="SUPFAM" id="SSF51658">
    <property type="entry name" value="Xylose isomerase-like"/>
    <property type="match status" value="1"/>
</dbReference>
<evidence type="ECO:0000313" key="2">
    <source>
        <dbReference type="EMBL" id="MBP1849909.1"/>
    </source>
</evidence>
<reference evidence="2 3" key="1">
    <citation type="submission" date="2021-03" db="EMBL/GenBank/DDBJ databases">
        <title>Genomic Encyclopedia of Type Strains, Phase IV (KMG-IV): sequencing the most valuable type-strain genomes for metagenomic binning, comparative biology and taxonomic classification.</title>
        <authorList>
            <person name="Goeker M."/>
        </authorList>
    </citation>
    <scope>NUCLEOTIDE SEQUENCE [LARGE SCALE GENOMIC DNA]</scope>
    <source>
        <strain evidence="2 3">DSM 21600</strain>
    </source>
</reference>
<evidence type="ECO:0000313" key="3">
    <source>
        <dbReference type="Proteomes" id="UP000759443"/>
    </source>
</evidence>
<dbReference type="PANTHER" id="PTHR12110:SF53">
    <property type="entry name" value="BLR5974 PROTEIN"/>
    <property type="match status" value="1"/>
</dbReference>
<accession>A0ABS4DW37</accession>
<dbReference type="EMBL" id="JAGGJU010000003">
    <property type="protein sequence ID" value="MBP1849909.1"/>
    <property type="molecule type" value="Genomic_DNA"/>
</dbReference>
<gene>
    <name evidence="2" type="ORF">J2Z17_001330</name>
</gene>
<proteinExistence type="predicted"/>
<dbReference type="Proteomes" id="UP000759443">
    <property type="component" value="Unassembled WGS sequence"/>
</dbReference>
<keyword evidence="2" id="KW-0413">Isomerase</keyword>
<feature type="domain" description="Xylose isomerase-like TIM barrel" evidence="1">
    <location>
        <begin position="48"/>
        <end position="266"/>
    </location>
</feature>
<keyword evidence="3" id="KW-1185">Reference proteome</keyword>
<name>A0ABS4DW37_9HYPH</name>
<comment type="caution">
    <text evidence="2">The sequence shown here is derived from an EMBL/GenBank/DDBJ whole genome shotgun (WGS) entry which is preliminary data.</text>
</comment>
<dbReference type="InterPro" id="IPR050312">
    <property type="entry name" value="IolE/XylAMocC-like"/>
</dbReference>
<dbReference type="RefSeq" id="WP_209943372.1">
    <property type="nucleotide sequence ID" value="NZ_JAGGJU010000003.1"/>
</dbReference>
<protein>
    <submittedName>
        <fullName evidence="2">Sugar phosphate isomerase/epimerase</fullName>
    </submittedName>
</protein>
<sequence length="272" mass="30537">MTDLPIVGAALTLDSLDTHRDWLIERQRDLELQDFIDAEILDGDWHPLVTRLRALLDGYQGRMGIHGPFWGFTIASEDPDIRAVVTKRLLQGLEVCEALAATHMVVHSPFTTWSYTNMTKDPGAFEDVIERCHMTLAEAVRRAESIGCNLVLENIEDRDPAHRTLLANSFGSEAVSVSLDTGHAHCAHISHGAPPVDYYVRIAGNRLRHVHLQDVDGYADRHWSLGEGNIRWHSVFEAIADLQSEPRLILELRDHDRIRDSAAYLADLGLAQ</sequence>
<organism evidence="2 3">
    <name type="scientific">Rhizobium halophytocola</name>
    <dbReference type="NCBI Taxonomy" id="735519"/>
    <lineage>
        <taxon>Bacteria</taxon>
        <taxon>Pseudomonadati</taxon>
        <taxon>Pseudomonadota</taxon>
        <taxon>Alphaproteobacteria</taxon>
        <taxon>Hyphomicrobiales</taxon>
        <taxon>Rhizobiaceae</taxon>
        <taxon>Rhizobium/Agrobacterium group</taxon>
        <taxon>Rhizobium</taxon>
    </lineage>
</organism>
<evidence type="ECO:0000259" key="1">
    <source>
        <dbReference type="Pfam" id="PF01261"/>
    </source>
</evidence>
<dbReference type="Pfam" id="PF01261">
    <property type="entry name" value="AP_endonuc_2"/>
    <property type="match status" value="1"/>
</dbReference>
<dbReference type="InterPro" id="IPR013022">
    <property type="entry name" value="Xyl_isomerase-like_TIM-brl"/>
</dbReference>
<dbReference type="GO" id="GO:0016853">
    <property type="term" value="F:isomerase activity"/>
    <property type="evidence" value="ECO:0007669"/>
    <property type="project" value="UniProtKB-KW"/>
</dbReference>
<dbReference type="Gene3D" id="3.20.20.150">
    <property type="entry name" value="Divalent-metal-dependent TIM barrel enzymes"/>
    <property type="match status" value="1"/>
</dbReference>